<comment type="caution">
    <text evidence="3">The sequence shown here is derived from an EMBL/GenBank/DDBJ whole genome shotgun (WGS) entry which is preliminary data.</text>
</comment>
<name>A0ABS2CQF0_9MICO</name>
<dbReference type="EMBL" id="JAFDVD010000021">
    <property type="protein sequence ID" value="MBM6402104.1"/>
    <property type="molecule type" value="Genomic_DNA"/>
</dbReference>
<dbReference type="Gene3D" id="6.10.140.190">
    <property type="match status" value="1"/>
</dbReference>
<dbReference type="Pfam" id="PF03551">
    <property type="entry name" value="PadR"/>
    <property type="match status" value="1"/>
</dbReference>
<reference evidence="3" key="1">
    <citation type="submission" date="2021-02" db="EMBL/GenBank/DDBJ databases">
        <title>Phycicoccus sp. MQZ13P-5T, whole genome shotgun sequence.</title>
        <authorList>
            <person name="Tuo L."/>
        </authorList>
    </citation>
    <scope>NUCLEOTIDE SEQUENCE</scope>
    <source>
        <strain evidence="3">MQZ13P-5</strain>
    </source>
</reference>
<keyword evidence="4" id="KW-1185">Reference proteome</keyword>
<dbReference type="InterPro" id="IPR036390">
    <property type="entry name" value="WH_DNA-bd_sf"/>
</dbReference>
<dbReference type="Proteomes" id="UP001430172">
    <property type="component" value="Unassembled WGS sequence"/>
</dbReference>
<evidence type="ECO:0000313" key="3">
    <source>
        <dbReference type="EMBL" id="MBM6402104.1"/>
    </source>
</evidence>
<dbReference type="Gene3D" id="1.10.10.10">
    <property type="entry name" value="Winged helix-like DNA-binding domain superfamily/Winged helix DNA-binding domain"/>
    <property type="match status" value="1"/>
</dbReference>
<dbReference type="PANTHER" id="PTHR43252:SF4">
    <property type="entry name" value="TRANSCRIPTIONAL REGULATORY PROTEIN"/>
    <property type="match status" value="1"/>
</dbReference>
<dbReference type="PANTHER" id="PTHR43252">
    <property type="entry name" value="TRANSCRIPTIONAL REGULATOR YQJI"/>
    <property type="match status" value="1"/>
</dbReference>
<evidence type="ECO:0000313" key="4">
    <source>
        <dbReference type="Proteomes" id="UP001430172"/>
    </source>
</evidence>
<dbReference type="InterPro" id="IPR018309">
    <property type="entry name" value="Tscrpt_reg_PadR_C"/>
</dbReference>
<dbReference type="InterPro" id="IPR036388">
    <property type="entry name" value="WH-like_DNA-bd_sf"/>
</dbReference>
<protein>
    <submittedName>
        <fullName evidence="3">PadR family transcriptional regulator</fullName>
    </submittedName>
</protein>
<proteinExistence type="predicted"/>
<dbReference type="InterPro" id="IPR005149">
    <property type="entry name" value="Tscrpt_reg_PadR_N"/>
</dbReference>
<accession>A0ABS2CQF0</accession>
<dbReference type="RefSeq" id="WP_204132573.1">
    <property type="nucleotide sequence ID" value="NZ_JAFDVD010000021.1"/>
</dbReference>
<gene>
    <name evidence="3" type="ORF">JQN70_17030</name>
</gene>
<feature type="domain" description="Transcription regulator PadR C-terminal" evidence="2">
    <location>
        <begin position="95"/>
        <end position="179"/>
    </location>
</feature>
<evidence type="ECO:0000259" key="1">
    <source>
        <dbReference type="Pfam" id="PF03551"/>
    </source>
</evidence>
<dbReference type="Pfam" id="PF10400">
    <property type="entry name" value="Vir_act_alpha_C"/>
    <property type="match status" value="1"/>
</dbReference>
<organism evidence="3 4">
    <name type="scientific">Phycicoccus sonneratiae</name>
    <dbReference type="NCBI Taxonomy" id="2807628"/>
    <lineage>
        <taxon>Bacteria</taxon>
        <taxon>Bacillati</taxon>
        <taxon>Actinomycetota</taxon>
        <taxon>Actinomycetes</taxon>
        <taxon>Micrococcales</taxon>
        <taxon>Intrasporangiaceae</taxon>
        <taxon>Phycicoccus</taxon>
    </lineage>
</organism>
<feature type="domain" description="Transcription regulator PadR N-terminal" evidence="1">
    <location>
        <begin position="9"/>
        <end position="82"/>
    </location>
</feature>
<sequence>MPSDLGHALLGLLARRPSTGYELARRMQRPVGWFWTAGHSQVYPELARLEAAGLVRHDVVPGRGPRATKRYAPTAAGTAALRQWVTAELAPQPVRDLEVLRLWSVWLVDPEAASDLVHRVRDGHAQRLAAYEADLATLDGVAAAHDPSAPEFASRLTLEGGLRTRRAAVEWCDWMLAELARAAPG</sequence>
<dbReference type="SUPFAM" id="SSF46785">
    <property type="entry name" value="Winged helix' DNA-binding domain"/>
    <property type="match status" value="1"/>
</dbReference>
<evidence type="ECO:0000259" key="2">
    <source>
        <dbReference type="Pfam" id="PF10400"/>
    </source>
</evidence>